<dbReference type="EC" id="2.1.1.77" evidence="7"/>
<dbReference type="NCBIfam" id="TIGR00080">
    <property type="entry name" value="pimt"/>
    <property type="match status" value="1"/>
</dbReference>
<reference key="1">
    <citation type="submission" date="2017-08" db="EMBL/GenBank/DDBJ databases">
        <title>A dynamic microbial community with high functional redundancy inhabits the cold, oxic subseafloor aquifer.</title>
        <authorList>
            <person name="Tully B.J."/>
            <person name="Wheat C.G."/>
            <person name="Glazer B.T."/>
            <person name="Huber J.A."/>
        </authorList>
    </citation>
    <scope>NUCLEOTIDE SEQUENCE [LARGE SCALE GENOMIC DNA]</scope>
</reference>
<comment type="catalytic activity">
    <reaction evidence="7">
        <text>[protein]-L-isoaspartate + S-adenosyl-L-methionine = [protein]-L-isoaspartate alpha-methyl ester + S-adenosyl-L-homocysteine</text>
        <dbReference type="Rhea" id="RHEA:12705"/>
        <dbReference type="Rhea" id="RHEA-COMP:12143"/>
        <dbReference type="Rhea" id="RHEA-COMP:12144"/>
        <dbReference type="ChEBI" id="CHEBI:57856"/>
        <dbReference type="ChEBI" id="CHEBI:59789"/>
        <dbReference type="ChEBI" id="CHEBI:90596"/>
        <dbReference type="ChEBI" id="CHEBI:90598"/>
        <dbReference type="EC" id="2.1.1.77"/>
    </reaction>
</comment>
<dbReference type="EMBL" id="NVUS01000006">
    <property type="protein sequence ID" value="PCJ01864.1"/>
    <property type="molecule type" value="Genomic_DNA"/>
</dbReference>
<keyword evidence="4 7" id="KW-0489">Methyltransferase</keyword>
<keyword evidence="5 7" id="KW-0808">Transferase</keyword>
<dbReference type="Pfam" id="PF01135">
    <property type="entry name" value="PCMT"/>
    <property type="match status" value="1"/>
</dbReference>
<evidence type="ECO:0000256" key="7">
    <source>
        <dbReference type="HAMAP-Rule" id="MF_00090"/>
    </source>
</evidence>
<comment type="caution">
    <text evidence="8">The sequence shown here is derived from an EMBL/GenBank/DDBJ whole genome shotgun (WGS) entry which is preliminary data.</text>
</comment>
<comment type="similarity">
    <text evidence="2 7">Belongs to the methyltransferase superfamily. L-isoaspartyl/D-aspartyl protein methyltransferase family.</text>
</comment>
<feature type="active site" evidence="7">
    <location>
        <position position="83"/>
    </location>
</feature>
<dbReference type="PANTHER" id="PTHR11579:SF0">
    <property type="entry name" value="PROTEIN-L-ISOASPARTATE(D-ASPARTATE) O-METHYLTRANSFERASE"/>
    <property type="match status" value="1"/>
</dbReference>
<dbReference type="InterPro" id="IPR000682">
    <property type="entry name" value="PCMT"/>
</dbReference>
<proteinExistence type="inferred from homology"/>
<gene>
    <name evidence="7" type="primary">pcm</name>
    <name evidence="8" type="ORF">COB13_06720</name>
</gene>
<dbReference type="SUPFAM" id="SSF53335">
    <property type="entry name" value="S-adenosyl-L-methionine-dependent methyltransferases"/>
    <property type="match status" value="1"/>
</dbReference>
<evidence type="ECO:0000256" key="1">
    <source>
        <dbReference type="ARBA" id="ARBA00004496"/>
    </source>
</evidence>
<dbReference type="GO" id="GO:0004719">
    <property type="term" value="F:protein-L-isoaspartate (D-aspartate) O-methyltransferase activity"/>
    <property type="evidence" value="ECO:0007669"/>
    <property type="project" value="UniProtKB-UniRule"/>
</dbReference>
<evidence type="ECO:0000256" key="6">
    <source>
        <dbReference type="ARBA" id="ARBA00022691"/>
    </source>
</evidence>
<comment type="subcellular location">
    <subcellularLocation>
        <location evidence="1 7">Cytoplasm</location>
    </subcellularLocation>
</comment>
<keyword evidence="6 7" id="KW-0949">S-adenosyl-L-methionine</keyword>
<dbReference type="GO" id="GO:0005737">
    <property type="term" value="C:cytoplasm"/>
    <property type="evidence" value="ECO:0007669"/>
    <property type="project" value="UniProtKB-SubCell"/>
</dbReference>
<protein>
    <recommendedName>
        <fullName evidence="7">Protein-L-isoaspartate O-methyltransferase</fullName>
        <ecNumber evidence="7">2.1.1.77</ecNumber>
    </recommendedName>
    <alternativeName>
        <fullName evidence="7">L-isoaspartyl protein carboxyl methyltransferase</fullName>
    </alternativeName>
    <alternativeName>
        <fullName evidence="7">Protein L-isoaspartyl methyltransferase</fullName>
    </alternativeName>
    <alternativeName>
        <fullName evidence="7">Protein-beta-aspartate methyltransferase</fullName>
        <shortName evidence="7">PIMT</shortName>
    </alternativeName>
</protein>
<dbReference type="FunFam" id="3.40.50.150:FF:000010">
    <property type="entry name" value="Protein-L-isoaspartate O-methyltransferase"/>
    <property type="match status" value="1"/>
</dbReference>
<dbReference type="PROSITE" id="PS01279">
    <property type="entry name" value="PCMT"/>
    <property type="match status" value="1"/>
</dbReference>
<dbReference type="Gene3D" id="3.40.50.150">
    <property type="entry name" value="Vaccinia Virus protein VP39"/>
    <property type="match status" value="1"/>
</dbReference>
<dbReference type="GO" id="GO:0030091">
    <property type="term" value="P:protein repair"/>
    <property type="evidence" value="ECO:0007669"/>
    <property type="project" value="UniProtKB-UniRule"/>
</dbReference>
<evidence type="ECO:0000256" key="5">
    <source>
        <dbReference type="ARBA" id="ARBA00022679"/>
    </source>
</evidence>
<organism evidence="8">
    <name type="scientific">OCS116 cluster bacterium</name>
    <dbReference type="NCBI Taxonomy" id="2030921"/>
    <lineage>
        <taxon>Bacteria</taxon>
        <taxon>Pseudomonadati</taxon>
        <taxon>Pseudomonadota</taxon>
        <taxon>Alphaproteobacteria</taxon>
        <taxon>OCS116 cluster</taxon>
    </lineage>
</organism>
<keyword evidence="3 7" id="KW-0963">Cytoplasm</keyword>
<dbReference type="PANTHER" id="PTHR11579">
    <property type="entry name" value="PROTEIN-L-ISOASPARTATE O-METHYLTRANSFERASE"/>
    <property type="match status" value="1"/>
</dbReference>
<evidence type="ECO:0000256" key="3">
    <source>
        <dbReference type="ARBA" id="ARBA00022490"/>
    </source>
</evidence>
<dbReference type="AlphaFoldDB" id="A0A2A4Z430"/>
<evidence type="ECO:0000313" key="8">
    <source>
        <dbReference type="EMBL" id="PCJ01864.1"/>
    </source>
</evidence>
<dbReference type="HAMAP" id="MF_00090">
    <property type="entry name" value="PIMT"/>
    <property type="match status" value="1"/>
</dbReference>
<evidence type="ECO:0000256" key="2">
    <source>
        <dbReference type="ARBA" id="ARBA00005369"/>
    </source>
</evidence>
<dbReference type="InterPro" id="IPR029063">
    <property type="entry name" value="SAM-dependent_MTases_sf"/>
</dbReference>
<name>A0A2A4Z430_9PROT</name>
<dbReference type="CDD" id="cd02440">
    <property type="entry name" value="AdoMet_MTases"/>
    <property type="match status" value="1"/>
</dbReference>
<reference evidence="8" key="2">
    <citation type="journal article" date="2018" name="ISME J.">
        <title>A dynamic microbial community with high functional redundancy inhabits the cold, oxic subseafloor aquifer.</title>
        <authorList>
            <person name="Tully B.J."/>
            <person name="Wheat C.G."/>
            <person name="Glazer B.T."/>
            <person name="Huber J.A."/>
        </authorList>
    </citation>
    <scope>NUCLEOTIDE SEQUENCE</scope>
    <source>
        <strain evidence="8">NORP83</strain>
    </source>
</reference>
<accession>A0A2A4Z430</accession>
<dbReference type="GO" id="GO:0032259">
    <property type="term" value="P:methylation"/>
    <property type="evidence" value="ECO:0007669"/>
    <property type="project" value="UniProtKB-KW"/>
</dbReference>
<sequence length="236" mass="26214">MAFDKAQSANFFANNSASITTDADEERLKKLKMVMSLRKNGISSPQILKIMETVPRAQFLAPSFTARAYEDRALPIECGQTISQPYIVAYMSEQLELDDRMKVLEVGTGSGYQAAILSKLARRVYTMERYHTLHRMAEARFQALNISNITAMTGDGLLGWPHQAPFDRIIVTAAAERIPRILINQLKDDGIMILPLGPIGGDQRLLKVKKTASGIKCKELCPVRFVPLVSGVAKQM</sequence>
<comment type="function">
    <text evidence="7">Catalyzes the methyl esterification of L-isoaspartyl residues in peptides and proteins that result from spontaneous decomposition of normal L-aspartyl and L-asparaginyl residues. It plays a role in the repair and/or degradation of damaged proteins.</text>
</comment>
<dbReference type="NCBIfam" id="NF001453">
    <property type="entry name" value="PRK00312.1"/>
    <property type="match status" value="1"/>
</dbReference>
<evidence type="ECO:0000256" key="4">
    <source>
        <dbReference type="ARBA" id="ARBA00022603"/>
    </source>
</evidence>